<evidence type="ECO:0000256" key="6">
    <source>
        <dbReference type="SAM" id="MobiDB-lite"/>
    </source>
</evidence>
<feature type="compositionally biased region" description="Low complexity" evidence="6">
    <location>
        <begin position="358"/>
        <end position="375"/>
    </location>
</feature>
<keyword evidence="10" id="KW-1185">Reference proteome</keyword>
<dbReference type="PANTHER" id="PTHR33048">
    <property type="entry name" value="PTH11-LIKE INTEGRAL MEMBRANE PROTEIN (AFU_ORTHOLOGUE AFUA_5G11245)"/>
    <property type="match status" value="1"/>
</dbReference>
<feature type="transmembrane region" description="Helical" evidence="7">
    <location>
        <begin position="94"/>
        <end position="119"/>
    </location>
</feature>
<accession>A0AAD9W4T8</accession>
<dbReference type="EMBL" id="JAUJFL010000003">
    <property type="protein sequence ID" value="KAK2608064.1"/>
    <property type="molecule type" value="Genomic_DNA"/>
</dbReference>
<feature type="transmembrane region" description="Helical" evidence="7">
    <location>
        <begin position="251"/>
        <end position="271"/>
    </location>
</feature>
<evidence type="ECO:0000256" key="1">
    <source>
        <dbReference type="ARBA" id="ARBA00004141"/>
    </source>
</evidence>
<evidence type="ECO:0000313" key="9">
    <source>
        <dbReference type="EMBL" id="KAK2608064.1"/>
    </source>
</evidence>
<dbReference type="GO" id="GO:0016020">
    <property type="term" value="C:membrane"/>
    <property type="evidence" value="ECO:0007669"/>
    <property type="project" value="UniProtKB-SubCell"/>
</dbReference>
<feature type="region of interest" description="Disordered" evidence="6">
    <location>
        <begin position="418"/>
        <end position="469"/>
    </location>
</feature>
<protein>
    <recommendedName>
        <fullName evidence="8">Rhodopsin domain-containing protein</fullName>
    </recommendedName>
</protein>
<dbReference type="PANTHER" id="PTHR33048:SF155">
    <property type="entry name" value="INTEGRAL MEMBRANE PROTEIN"/>
    <property type="match status" value="1"/>
</dbReference>
<dbReference type="AlphaFoldDB" id="A0AAD9W4T8"/>
<feature type="transmembrane region" description="Helical" evidence="7">
    <location>
        <begin position="131"/>
        <end position="153"/>
    </location>
</feature>
<proteinExistence type="inferred from homology"/>
<feature type="transmembrane region" description="Helical" evidence="7">
    <location>
        <begin position="20"/>
        <end position="41"/>
    </location>
</feature>
<dbReference type="InterPro" id="IPR052337">
    <property type="entry name" value="SAT4-like"/>
</dbReference>
<gene>
    <name evidence="9" type="ORF">N8I77_006699</name>
</gene>
<evidence type="ECO:0000256" key="4">
    <source>
        <dbReference type="ARBA" id="ARBA00023136"/>
    </source>
</evidence>
<evidence type="ECO:0000313" key="10">
    <source>
        <dbReference type="Proteomes" id="UP001265746"/>
    </source>
</evidence>
<evidence type="ECO:0000256" key="7">
    <source>
        <dbReference type="SAM" id="Phobius"/>
    </source>
</evidence>
<sequence>MASQGQLSPEMAAENKGPGILAACYTVEVIASLFVAARLFVRGRMMGKWQLDDWLIIVSMLFGWIAVAFTTAAVASGSGKHFEVLTESQHSKAIFWTVMGFGPGVMSFGIPKLAVVAFLTHIMNPSRVHRIIMWMMASLCVFNLFICVVFHFAQCSPAASQWDFSLERRCWSPWILIWWATWSGYFSAFLDLYFAVYPSIVLYKLQMNRKKKLALCAALGIGSISTIVAVYKTTRLPSLASGDFTFSTSDLVVFTIAEGGTIIIAACIPVLQPLLEMITGKRGWLSSDRTSGGRPYQQHYGRGAPSYAAEKSVRSEFEPRRKRRVEDDDDLLMTSVEIERAQAAREGFWPPAGEHPAPRSAAMPRTPSRASSRTSIRANTRLACTARGIFSRPRRSEDAKSVTPVITKTQSIMVEYEPYNGRSGSWPLSQDPFPMGDSSDPEGGDSAPVTQRSFSLGSVTSHSGAWKSS</sequence>
<dbReference type="Pfam" id="PF20684">
    <property type="entry name" value="Fung_rhodopsin"/>
    <property type="match status" value="1"/>
</dbReference>
<reference evidence="9" key="1">
    <citation type="submission" date="2023-06" db="EMBL/GenBank/DDBJ databases">
        <authorList>
            <person name="Noh H."/>
        </authorList>
    </citation>
    <scope>NUCLEOTIDE SEQUENCE</scope>
    <source>
        <strain evidence="9">DUCC20226</strain>
    </source>
</reference>
<keyword evidence="2 7" id="KW-0812">Transmembrane</keyword>
<keyword evidence="4 7" id="KW-0472">Membrane</keyword>
<comment type="similarity">
    <text evidence="5">Belongs to the SAT4 family.</text>
</comment>
<evidence type="ECO:0000256" key="2">
    <source>
        <dbReference type="ARBA" id="ARBA00022692"/>
    </source>
</evidence>
<feature type="region of interest" description="Disordered" evidence="6">
    <location>
        <begin position="288"/>
        <end position="329"/>
    </location>
</feature>
<comment type="caution">
    <text evidence="9">The sequence shown here is derived from an EMBL/GenBank/DDBJ whole genome shotgun (WGS) entry which is preliminary data.</text>
</comment>
<dbReference type="InterPro" id="IPR049326">
    <property type="entry name" value="Rhodopsin_dom_fungi"/>
</dbReference>
<dbReference type="Proteomes" id="UP001265746">
    <property type="component" value="Unassembled WGS sequence"/>
</dbReference>
<feature type="transmembrane region" description="Helical" evidence="7">
    <location>
        <begin position="53"/>
        <end position="74"/>
    </location>
</feature>
<name>A0AAD9W4T8_PHOAM</name>
<evidence type="ECO:0000259" key="8">
    <source>
        <dbReference type="Pfam" id="PF20684"/>
    </source>
</evidence>
<keyword evidence="3 7" id="KW-1133">Transmembrane helix</keyword>
<feature type="compositionally biased region" description="Polar residues" evidence="6">
    <location>
        <begin position="448"/>
        <end position="469"/>
    </location>
</feature>
<organism evidence="9 10">
    <name type="scientific">Phomopsis amygdali</name>
    <name type="common">Fusicoccum amygdali</name>
    <dbReference type="NCBI Taxonomy" id="1214568"/>
    <lineage>
        <taxon>Eukaryota</taxon>
        <taxon>Fungi</taxon>
        <taxon>Dikarya</taxon>
        <taxon>Ascomycota</taxon>
        <taxon>Pezizomycotina</taxon>
        <taxon>Sordariomycetes</taxon>
        <taxon>Sordariomycetidae</taxon>
        <taxon>Diaporthales</taxon>
        <taxon>Diaporthaceae</taxon>
        <taxon>Diaporthe</taxon>
    </lineage>
</organism>
<feature type="transmembrane region" description="Helical" evidence="7">
    <location>
        <begin position="173"/>
        <end position="201"/>
    </location>
</feature>
<feature type="transmembrane region" description="Helical" evidence="7">
    <location>
        <begin position="213"/>
        <end position="231"/>
    </location>
</feature>
<evidence type="ECO:0000256" key="5">
    <source>
        <dbReference type="ARBA" id="ARBA00038359"/>
    </source>
</evidence>
<feature type="region of interest" description="Disordered" evidence="6">
    <location>
        <begin position="348"/>
        <end position="375"/>
    </location>
</feature>
<comment type="subcellular location">
    <subcellularLocation>
        <location evidence="1">Membrane</location>
        <topology evidence="1">Multi-pass membrane protein</topology>
    </subcellularLocation>
</comment>
<evidence type="ECO:0000256" key="3">
    <source>
        <dbReference type="ARBA" id="ARBA00022989"/>
    </source>
</evidence>
<feature type="domain" description="Rhodopsin" evidence="8">
    <location>
        <begin position="37"/>
        <end position="276"/>
    </location>
</feature>